<dbReference type="Proteomes" id="UP001596001">
    <property type="component" value="Unassembled WGS sequence"/>
</dbReference>
<dbReference type="PANTHER" id="PTHR37164">
    <property type="entry name" value="BACTERIOHEMERYTHRIN"/>
    <property type="match status" value="1"/>
</dbReference>
<evidence type="ECO:0000256" key="1">
    <source>
        <dbReference type="ARBA" id="ARBA00010587"/>
    </source>
</evidence>
<dbReference type="InterPro" id="IPR016131">
    <property type="entry name" value="Haemerythrin_Fe_BS"/>
</dbReference>
<feature type="domain" description="Hemerythrin-like" evidence="5">
    <location>
        <begin position="13"/>
        <end position="128"/>
    </location>
</feature>
<gene>
    <name evidence="6" type="ORF">ACFO6X_10365</name>
</gene>
<dbReference type="PANTHER" id="PTHR37164:SF1">
    <property type="entry name" value="BACTERIOHEMERYTHRIN"/>
    <property type="match status" value="1"/>
</dbReference>
<keyword evidence="2" id="KW-0813">Transport</keyword>
<dbReference type="InterPro" id="IPR035938">
    <property type="entry name" value="Hemerythrin-like_sf"/>
</dbReference>
<dbReference type="InterPro" id="IPR050669">
    <property type="entry name" value="Hemerythrin"/>
</dbReference>
<dbReference type="NCBIfam" id="TIGR02481">
    <property type="entry name" value="hemeryth_dom"/>
    <property type="match status" value="1"/>
</dbReference>
<evidence type="ECO:0000256" key="4">
    <source>
        <dbReference type="ARBA" id="ARBA00023004"/>
    </source>
</evidence>
<accession>A0ABV9QDQ6</accession>
<comment type="caution">
    <text evidence="6">The sequence shown here is derived from an EMBL/GenBank/DDBJ whole genome shotgun (WGS) entry which is preliminary data.</text>
</comment>
<dbReference type="EMBL" id="JBHSHJ010000007">
    <property type="protein sequence ID" value="MFC4789379.1"/>
    <property type="molecule type" value="Genomic_DNA"/>
</dbReference>
<keyword evidence="3" id="KW-0479">Metal-binding</keyword>
<dbReference type="RefSeq" id="WP_382432703.1">
    <property type="nucleotide sequence ID" value="NZ_JBHSHJ010000007.1"/>
</dbReference>
<name>A0ABV9QDQ6_9BURK</name>
<dbReference type="NCBIfam" id="NF033749">
    <property type="entry name" value="bact_hemeryth"/>
    <property type="match status" value="1"/>
</dbReference>
<dbReference type="InterPro" id="IPR012827">
    <property type="entry name" value="Hemerythrin_metal-bd"/>
</dbReference>
<evidence type="ECO:0000313" key="7">
    <source>
        <dbReference type="Proteomes" id="UP001596001"/>
    </source>
</evidence>
<dbReference type="InterPro" id="IPR012312">
    <property type="entry name" value="Hemerythrin-like"/>
</dbReference>
<comment type="similarity">
    <text evidence="1">Belongs to the hemerythrin family.</text>
</comment>
<dbReference type="Pfam" id="PF01814">
    <property type="entry name" value="Hemerythrin"/>
    <property type="match status" value="1"/>
</dbReference>
<organism evidence="6 7">
    <name type="scientific">Giesbergeria sinuosa</name>
    <dbReference type="NCBI Taxonomy" id="80883"/>
    <lineage>
        <taxon>Bacteria</taxon>
        <taxon>Pseudomonadati</taxon>
        <taxon>Pseudomonadota</taxon>
        <taxon>Betaproteobacteria</taxon>
        <taxon>Burkholderiales</taxon>
        <taxon>Comamonadaceae</taxon>
        <taxon>Giesbergeria</taxon>
    </lineage>
</organism>
<sequence>MSFMPWTPELELGFEEIDGQHQWLVHLTNRLHNELSQPLPRREAVGEVLEGLVDYTHNHFIVEEVMFQHHDYPETPAHKAEHDGFTGKAMDLLMRFEEGEEVTFEALGFLKEWLIHHICHVDRSYLPFFRAHQAQTRHLTMA</sequence>
<dbReference type="NCBIfam" id="NF002007">
    <property type="entry name" value="PRK00808.1"/>
    <property type="match status" value="1"/>
</dbReference>
<dbReference type="SUPFAM" id="SSF47188">
    <property type="entry name" value="Hemerythrin-like"/>
    <property type="match status" value="1"/>
</dbReference>
<proteinExistence type="inferred from homology"/>
<evidence type="ECO:0000256" key="2">
    <source>
        <dbReference type="ARBA" id="ARBA00022621"/>
    </source>
</evidence>
<keyword evidence="7" id="KW-1185">Reference proteome</keyword>
<reference evidence="7" key="1">
    <citation type="journal article" date="2019" name="Int. J. Syst. Evol. Microbiol.">
        <title>The Global Catalogue of Microorganisms (GCM) 10K type strain sequencing project: providing services to taxonomists for standard genome sequencing and annotation.</title>
        <authorList>
            <consortium name="The Broad Institute Genomics Platform"/>
            <consortium name="The Broad Institute Genome Sequencing Center for Infectious Disease"/>
            <person name="Wu L."/>
            <person name="Ma J."/>
        </authorList>
    </citation>
    <scope>NUCLEOTIDE SEQUENCE [LARGE SCALE GENOMIC DNA]</scope>
    <source>
        <strain evidence="7">CCUG 49452</strain>
    </source>
</reference>
<protein>
    <submittedName>
        <fullName evidence="6">Bacteriohemerythrin</fullName>
    </submittedName>
</protein>
<keyword evidence="2" id="KW-0561">Oxygen transport</keyword>
<evidence type="ECO:0000313" key="6">
    <source>
        <dbReference type="EMBL" id="MFC4789379.1"/>
    </source>
</evidence>
<evidence type="ECO:0000259" key="5">
    <source>
        <dbReference type="Pfam" id="PF01814"/>
    </source>
</evidence>
<dbReference type="Gene3D" id="1.20.120.50">
    <property type="entry name" value="Hemerythrin-like"/>
    <property type="match status" value="1"/>
</dbReference>
<keyword evidence="4" id="KW-0408">Iron</keyword>
<dbReference type="PROSITE" id="PS00550">
    <property type="entry name" value="HEMERYTHRINS"/>
    <property type="match status" value="1"/>
</dbReference>
<dbReference type="CDD" id="cd12107">
    <property type="entry name" value="Hemerythrin"/>
    <property type="match status" value="1"/>
</dbReference>
<evidence type="ECO:0000256" key="3">
    <source>
        <dbReference type="ARBA" id="ARBA00022723"/>
    </source>
</evidence>